<evidence type="ECO:0000256" key="2">
    <source>
        <dbReference type="ARBA" id="ARBA00022679"/>
    </source>
</evidence>
<dbReference type="InterPro" id="IPR050134">
    <property type="entry name" value="NAD-dep_sirtuin_deacylases"/>
</dbReference>
<dbReference type="Gene3D" id="3.30.1600.10">
    <property type="entry name" value="SIR2/SIRT2 'Small Domain"/>
    <property type="match status" value="1"/>
</dbReference>
<protein>
    <recommendedName>
        <fullName evidence="1">protein acetyllysine N-acetyltransferase</fullName>
        <ecNumber evidence="1">2.3.1.286</ecNumber>
    </recommendedName>
</protein>
<evidence type="ECO:0000256" key="3">
    <source>
        <dbReference type="ARBA" id="ARBA00023027"/>
    </source>
</evidence>
<accession>A0A1I4TEN4</accession>
<evidence type="ECO:0000256" key="1">
    <source>
        <dbReference type="ARBA" id="ARBA00012928"/>
    </source>
</evidence>
<dbReference type="PANTHER" id="PTHR11085">
    <property type="entry name" value="NAD-DEPENDENT PROTEIN DEACYLASE SIRTUIN-5, MITOCHONDRIAL-RELATED"/>
    <property type="match status" value="1"/>
</dbReference>
<gene>
    <name evidence="6" type="ORF">SAMN05660836_01376</name>
</gene>
<dbReference type="SUPFAM" id="SSF52467">
    <property type="entry name" value="DHS-like NAD/FAD-binding domain"/>
    <property type="match status" value="1"/>
</dbReference>
<dbReference type="AlphaFoldDB" id="A0A1I4TEN4"/>
<dbReference type="EMBL" id="FOUU01000003">
    <property type="protein sequence ID" value="SFM75166.1"/>
    <property type="molecule type" value="Genomic_DNA"/>
</dbReference>
<organism evidence="6 7">
    <name type="scientific">Thermodesulforhabdus norvegica</name>
    <dbReference type="NCBI Taxonomy" id="39841"/>
    <lineage>
        <taxon>Bacteria</taxon>
        <taxon>Pseudomonadati</taxon>
        <taxon>Thermodesulfobacteriota</taxon>
        <taxon>Syntrophobacteria</taxon>
        <taxon>Syntrophobacterales</taxon>
        <taxon>Thermodesulforhabdaceae</taxon>
        <taxon>Thermodesulforhabdus</taxon>
    </lineage>
</organism>
<dbReference type="InterPro" id="IPR029035">
    <property type="entry name" value="DHS-like_NAD/FAD-binding_dom"/>
</dbReference>
<dbReference type="InterPro" id="IPR003000">
    <property type="entry name" value="Sirtuin"/>
</dbReference>
<keyword evidence="7" id="KW-1185">Reference proteome</keyword>
<evidence type="ECO:0000259" key="5">
    <source>
        <dbReference type="PROSITE" id="PS50305"/>
    </source>
</evidence>
<evidence type="ECO:0000313" key="6">
    <source>
        <dbReference type="EMBL" id="SFM75166.1"/>
    </source>
</evidence>
<evidence type="ECO:0000313" key="7">
    <source>
        <dbReference type="Proteomes" id="UP000199611"/>
    </source>
</evidence>
<dbReference type="GO" id="GO:0017136">
    <property type="term" value="F:histone deacetylase activity, NAD-dependent"/>
    <property type="evidence" value="ECO:0007669"/>
    <property type="project" value="TreeGrafter"/>
</dbReference>
<name>A0A1I4TEN4_9BACT</name>
<dbReference type="InterPro" id="IPR026591">
    <property type="entry name" value="Sirtuin_cat_small_dom_sf"/>
</dbReference>
<keyword evidence="3" id="KW-0520">NAD</keyword>
<dbReference type="OrthoDB" id="9800582at2"/>
<dbReference type="EC" id="2.3.1.286" evidence="1"/>
<reference evidence="6 7" key="1">
    <citation type="submission" date="2016-10" db="EMBL/GenBank/DDBJ databases">
        <authorList>
            <person name="de Groot N.N."/>
        </authorList>
    </citation>
    <scope>NUCLEOTIDE SEQUENCE [LARGE SCALE GENOMIC DNA]</scope>
    <source>
        <strain evidence="6 7">DSM 9990</strain>
    </source>
</reference>
<feature type="binding site" evidence="4">
    <location>
        <position position="130"/>
    </location>
    <ligand>
        <name>Zn(2+)</name>
        <dbReference type="ChEBI" id="CHEBI:29105"/>
    </ligand>
</feature>
<dbReference type="PROSITE" id="PS50305">
    <property type="entry name" value="SIRTUIN"/>
    <property type="match status" value="1"/>
</dbReference>
<dbReference type="Pfam" id="PF02146">
    <property type="entry name" value="SIR2"/>
    <property type="match status" value="1"/>
</dbReference>
<feature type="domain" description="Deacetylase sirtuin-type" evidence="5">
    <location>
        <begin position="1"/>
        <end position="252"/>
    </location>
</feature>
<feature type="binding site" evidence="4">
    <location>
        <position position="127"/>
    </location>
    <ligand>
        <name>Zn(2+)</name>
        <dbReference type="ChEBI" id="CHEBI:29105"/>
    </ligand>
</feature>
<feature type="active site" description="Proton acceptor" evidence="4">
    <location>
        <position position="119"/>
    </location>
</feature>
<proteinExistence type="predicted"/>
<dbReference type="Gene3D" id="3.40.50.1220">
    <property type="entry name" value="TPP-binding domain"/>
    <property type="match status" value="1"/>
</dbReference>
<dbReference type="RefSeq" id="WP_093394509.1">
    <property type="nucleotide sequence ID" value="NZ_FOUU01000003.1"/>
</dbReference>
<sequence length="252" mass="27480">MEELYRKAAERIARARYGAALTGAGISVESGIPDFRSPDGLWSRYDPMEYGYIESFRRNPGRVWKMLIEMTGLLDRAMPNPAHIGLAELEKLGCVKTVITQNIDSLHQKAGNTDVIEFHGHARTLRCDDCSKRYDPGEVSLESLPPRCSCGGPLRPDVVFFGEPIPPIALHRAMDVARSCDVMMVIGTSATVAPASTIPVIAKENGAFIIEINPSPSALTGHVTDVYIPESAGKAVSEIVAIVREIKGYQEL</sequence>
<keyword evidence="4" id="KW-0862">Zinc</keyword>
<keyword evidence="2" id="KW-0808">Transferase</keyword>
<dbReference type="InterPro" id="IPR026590">
    <property type="entry name" value="Ssirtuin_cat_dom"/>
</dbReference>
<dbReference type="Proteomes" id="UP000199611">
    <property type="component" value="Unassembled WGS sequence"/>
</dbReference>
<dbReference type="GO" id="GO:0070403">
    <property type="term" value="F:NAD+ binding"/>
    <property type="evidence" value="ECO:0007669"/>
    <property type="project" value="InterPro"/>
</dbReference>
<feature type="binding site" evidence="4">
    <location>
        <position position="150"/>
    </location>
    <ligand>
        <name>Zn(2+)</name>
        <dbReference type="ChEBI" id="CHEBI:29105"/>
    </ligand>
</feature>
<feature type="binding site" evidence="4">
    <location>
        <position position="148"/>
    </location>
    <ligand>
        <name>Zn(2+)</name>
        <dbReference type="ChEBI" id="CHEBI:29105"/>
    </ligand>
</feature>
<dbReference type="NCBIfam" id="NF001753">
    <property type="entry name" value="PRK00481.1-3"/>
    <property type="match status" value="1"/>
</dbReference>
<evidence type="ECO:0000256" key="4">
    <source>
        <dbReference type="PROSITE-ProRule" id="PRU00236"/>
    </source>
</evidence>
<dbReference type="GO" id="GO:0046872">
    <property type="term" value="F:metal ion binding"/>
    <property type="evidence" value="ECO:0007669"/>
    <property type="project" value="UniProtKB-KW"/>
</dbReference>
<dbReference type="CDD" id="cd01407">
    <property type="entry name" value="SIR2-fam"/>
    <property type="match status" value="1"/>
</dbReference>
<dbReference type="STRING" id="39841.SAMN05660836_01376"/>
<dbReference type="PANTHER" id="PTHR11085:SF10">
    <property type="entry name" value="NAD-DEPENDENT PROTEIN DEACYLASE SIRTUIN-5, MITOCHONDRIAL-RELATED"/>
    <property type="match status" value="1"/>
</dbReference>
<keyword evidence="4" id="KW-0479">Metal-binding</keyword>